<evidence type="ECO:0000256" key="5">
    <source>
        <dbReference type="SAM" id="MobiDB-lite"/>
    </source>
</evidence>
<reference evidence="7 8" key="1">
    <citation type="submission" date="2018-01" db="EMBL/GenBank/DDBJ databases">
        <title>The draft genome sequence of Halioglobus japonicus S1-36.</title>
        <authorList>
            <person name="Du Z.-J."/>
            <person name="Shi M.-J."/>
        </authorList>
    </citation>
    <scope>NUCLEOTIDE SEQUENCE [LARGE SCALE GENOMIC DNA]</scope>
    <source>
        <strain evidence="7 8">S1-36</strain>
    </source>
</reference>
<evidence type="ECO:0000256" key="3">
    <source>
        <dbReference type="ARBA" id="ARBA00022777"/>
    </source>
</evidence>
<name>A0AAP8MD17_9GAMM</name>
<feature type="region of interest" description="Disordered" evidence="5">
    <location>
        <begin position="189"/>
        <end position="208"/>
    </location>
</feature>
<proteinExistence type="predicted"/>
<dbReference type="PANTHER" id="PTHR43289">
    <property type="entry name" value="MITOGEN-ACTIVATED PROTEIN KINASE KINASE KINASE 20-RELATED"/>
    <property type="match status" value="1"/>
</dbReference>
<dbReference type="EMBL" id="PKUR01000003">
    <property type="protein sequence ID" value="PLW85404.1"/>
    <property type="molecule type" value="Genomic_DNA"/>
</dbReference>
<organism evidence="7 8">
    <name type="scientific">Halioglobus japonicus</name>
    <dbReference type="NCBI Taxonomy" id="930805"/>
    <lineage>
        <taxon>Bacteria</taxon>
        <taxon>Pseudomonadati</taxon>
        <taxon>Pseudomonadota</taxon>
        <taxon>Gammaproteobacteria</taxon>
        <taxon>Cellvibrionales</taxon>
        <taxon>Halieaceae</taxon>
        <taxon>Halioglobus</taxon>
    </lineage>
</organism>
<feature type="compositionally biased region" description="Acidic residues" evidence="5">
    <location>
        <begin position="190"/>
        <end position="199"/>
    </location>
</feature>
<keyword evidence="2" id="KW-0547">Nucleotide-binding</keyword>
<dbReference type="PROSITE" id="PS50011">
    <property type="entry name" value="PROTEIN_KINASE_DOM"/>
    <property type="match status" value="1"/>
</dbReference>
<keyword evidence="4" id="KW-0067">ATP-binding</keyword>
<dbReference type="GO" id="GO:0005524">
    <property type="term" value="F:ATP binding"/>
    <property type="evidence" value="ECO:0007669"/>
    <property type="project" value="UniProtKB-KW"/>
</dbReference>
<dbReference type="SMART" id="SM00220">
    <property type="entry name" value="S_TKc"/>
    <property type="match status" value="1"/>
</dbReference>
<dbReference type="Proteomes" id="UP000235162">
    <property type="component" value="Unassembled WGS sequence"/>
</dbReference>
<evidence type="ECO:0000313" key="7">
    <source>
        <dbReference type="EMBL" id="PLW85404.1"/>
    </source>
</evidence>
<evidence type="ECO:0000256" key="4">
    <source>
        <dbReference type="ARBA" id="ARBA00022840"/>
    </source>
</evidence>
<gene>
    <name evidence="7" type="ORF">C0029_12290</name>
</gene>
<dbReference type="CDD" id="cd14014">
    <property type="entry name" value="STKc_PknB_like"/>
    <property type="match status" value="1"/>
</dbReference>
<feature type="domain" description="Protein kinase" evidence="6">
    <location>
        <begin position="33"/>
        <end position="313"/>
    </location>
</feature>
<dbReference type="InterPro" id="IPR008271">
    <property type="entry name" value="Ser/Thr_kinase_AS"/>
</dbReference>
<dbReference type="Gene3D" id="3.30.200.20">
    <property type="entry name" value="Phosphorylase Kinase, domain 1"/>
    <property type="match status" value="1"/>
</dbReference>
<dbReference type="PROSITE" id="PS00108">
    <property type="entry name" value="PROTEIN_KINASE_ST"/>
    <property type="match status" value="1"/>
</dbReference>
<dbReference type="PANTHER" id="PTHR43289:SF6">
    <property type="entry name" value="SERINE_THREONINE-PROTEIN KINASE NEKL-3"/>
    <property type="match status" value="1"/>
</dbReference>
<dbReference type="SUPFAM" id="SSF56112">
    <property type="entry name" value="Protein kinase-like (PK-like)"/>
    <property type="match status" value="1"/>
</dbReference>
<dbReference type="Pfam" id="PF00069">
    <property type="entry name" value="Pkinase"/>
    <property type="match status" value="1"/>
</dbReference>
<keyword evidence="3 7" id="KW-0418">Kinase</keyword>
<keyword evidence="8" id="KW-1185">Reference proteome</keyword>
<protein>
    <submittedName>
        <fullName evidence="7">Serine/threonine protein kinase</fullName>
    </submittedName>
</protein>
<evidence type="ECO:0000256" key="1">
    <source>
        <dbReference type="ARBA" id="ARBA00022679"/>
    </source>
</evidence>
<evidence type="ECO:0000256" key="2">
    <source>
        <dbReference type="ARBA" id="ARBA00022741"/>
    </source>
</evidence>
<dbReference type="Gene3D" id="1.10.510.10">
    <property type="entry name" value="Transferase(Phosphotransferase) domain 1"/>
    <property type="match status" value="1"/>
</dbReference>
<dbReference type="InterPro" id="IPR011009">
    <property type="entry name" value="Kinase-like_dom_sf"/>
</dbReference>
<accession>A0AAP8MD17</accession>
<sequence length="315" mass="35839">MPEFQQQRNAEHALYAEEMDAPLPTTLNPKTRYAYFSTIAKGGKSLIKSCRDLHLRRTVCYKTLRPEFIDDPIENKRLLREARISAALQHPNTMPTYELGRDNRGNLYFTMKLVHGYTLREVLEYRERYDLTQLMDVLVQVAQALGYAHSMGVLHRDIKPDNILIGPYGEVLLLDWGLAKVWHQGALRADDEDNEEAEGDPGMTGEGKLQGTVMYMSPEQIARDPGIGFSSDVYSLGALLYETLTGTTPFQGDVVHKLLDQIRDDIPPDPRSVCKHPIPDVLAELAMQCLQKDPNDRPESADRMVRVLRDDWLKD</sequence>
<dbReference type="AlphaFoldDB" id="A0AAP8MD17"/>
<dbReference type="GO" id="GO:0004674">
    <property type="term" value="F:protein serine/threonine kinase activity"/>
    <property type="evidence" value="ECO:0007669"/>
    <property type="project" value="UniProtKB-KW"/>
</dbReference>
<keyword evidence="1" id="KW-0808">Transferase</keyword>
<dbReference type="RefSeq" id="WP_084198208.1">
    <property type="nucleotide sequence ID" value="NZ_BMYL01000003.1"/>
</dbReference>
<dbReference type="KEGG" id="hja:BST95_03725"/>
<comment type="caution">
    <text evidence="7">The sequence shown here is derived from an EMBL/GenBank/DDBJ whole genome shotgun (WGS) entry which is preliminary data.</text>
</comment>
<evidence type="ECO:0000259" key="6">
    <source>
        <dbReference type="PROSITE" id="PS50011"/>
    </source>
</evidence>
<keyword evidence="7" id="KW-0723">Serine/threonine-protein kinase</keyword>
<dbReference type="InterPro" id="IPR000719">
    <property type="entry name" value="Prot_kinase_dom"/>
</dbReference>
<evidence type="ECO:0000313" key="8">
    <source>
        <dbReference type="Proteomes" id="UP000235162"/>
    </source>
</evidence>